<evidence type="ECO:0000313" key="7">
    <source>
        <dbReference type="EMBL" id="KAJ1930467.1"/>
    </source>
</evidence>
<dbReference type="PANTHER" id="PTHR28128">
    <property type="entry name" value="GOLGI APPARATUS MEMBRANE PROTEIN TVP15"/>
    <property type="match status" value="1"/>
</dbReference>
<keyword evidence="4 6" id="KW-0472">Membrane</keyword>
<accession>A0A9W8E3L1</accession>
<feature type="transmembrane region" description="Helical" evidence="6">
    <location>
        <begin position="7"/>
        <end position="29"/>
    </location>
</feature>
<dbReference type="OrthoDB" id="423534at2759"/>
<dbReference type="PANTHER" id="PTHR28128:SF1">
    <property type="entry name" value="GOLGI APPARATUS MEMBRANE PROTEIN TVP15"/>
    <property type="match status" value="1"/>
</dbReference>
<evidence type="ECO:0000256" key="4">
    <source>
        <dbReference type="ARBA" id="ARBA00023136"/>
    </source>
</evidence>
<proteinExistence type="predicted"/>
<dbReference type="AlphaFoldDB" id="A0A9W8E3L1"/>
<keyword evidence="8" id="KW-1185">Reference proteome</keyword>
<evidence type="ECO:0000313" key="8">
    <source>
        <dbReference type="Proteomes" id="UP001150569"/>
    </source>
</evidence>
<feature type="compositionally biased region" description="Low complexity" evidence="5">
    <location>
        <begin position="238"/>
        <end position="260"/>
    </location>
</feature>
<evidence type="ECO:0000256" key="6">
    <source>
        <dbReference type="SAM" id="Phobius"/>
    </source>
</evidence>
<feature type="region of interest" description="Disordered" evidence="5">
    <location>
        <begin position="237"/>
        <end position="261"/>
    </location>
</feature>
<dbReference type="GO" id="GO:0016020">
    <property type="term" value="C:membrane"/>
    <property type="evidence" value="ECO:0007669"/>
    <property type="project" value="UniProtKB-SubCell"/>
</dbReference>
<dbReference type="Proteomes" id="UP001150569">
    <property type="component" value="Unassembled WGS sequence"/>
</dbReference>
<name>A0A9W8E3L1_9FUNG</name>
<evidence type="ECO:0000256" key="5">
    <source>
        <dbReference type="SAM" id="MobiDB-lite"/>
    </source>
</evidence>
<comment type="subcellular location">
    <subcellularLocation>
        <location evidence="1">Membrane</location>
        <topology evidence="1">Multi-pass membrane protein</topology>
    </subcellularLocation>
</comment>
<dbReference type="InterPro" id="IPR013714">
    <property type="entry name" value="Golgi_TVP15"/>
</dbReference>
<evidence type="ECO:0000256" key="1">
    <source>
        <dbReference type="ARBA" id="ARBA00004141"/>
    </source>
</evidence>
<keyword evidence="3 6" id="KW-1133">Transmembrane helix</keyword>
<sequence>MAAYFNIYGLFLFFNLLNLAVYGLVIAVACKNVIHSATNVIIYNSYTGSLCLLLLFAEFRLPSFVHEYLKFLCTYRGRGLLYTFFGCLVYAPSTFNIVACILVVSVGVAFFLLSWVPMAPPSFGLLDNWRAWTYQGTRNLYRNTTKADPHNSKYVDLTSHDHRRVADDILEYHEDQYMTDLRGEDIEMVKADLRRHPTASHLHRGVSMVHAPSLDHPHEFTQRHTLGKTYVASATMPNGSASSTSSASSATANSSTGSAAVPSHVNNLARSLTAAPMTGGAHTNTLMTGPGATAAHFSTVAGSPPTWNRTNPFYPTLQATSTSLAIQDLAMELDRAYPLPLPPVAYNGDTHTSAAYRPLPDAFAADEEDDGDYDVGYDRAEGSEHAREMARAAAADAGLSATLALYSPSDAGRRGPVDAAAFDHPYLASSAHPDWSFRVPPTAAPLTSHSLEPTSTSDSDRTAVPTSSVLAEIQQAVFESSHMRGRGI</sequence>
<evidence type="ECO:0000256" key="3">
    <source>
        <dbReference type="ARBA" id="ARBA00022989"/>
    </source>
</evidence>
<protein>
    <submittedName>
        <fullName evidence="7">Uncharacterized protein</fullName>
    </submittedName>
</protein>
<evidence type="ECO:0000256" key="2">
    <source>
        <dbReference type="ARBA" id="ARBA00022692"/>
    </source>
</evidence>
<dbReference type="EMBL" id="JANBPT010000006">
    <property type="protein sequence ID" value="KAJ1930467.1"/>
    <property type="molecule type" value="Genomic_DNA"/>
</dbReference>
<feature type="transmembrane region" description="Helical" evidence="6">
    <location>
        <begin position="80"/>
        <end position="113"/>
    </location>
</feature>
<keyword evidence="2 6" id="KW-0812">Transmembrane</keyword>
<comment type="caution">
    <text evidence="7">The sequence shown here is derived from an EMBL/GenBank/DDBJ whole genome shotgun (WGS) entry which is preliminary data.</text>
</comment>
<organism evidence="7 8">
    <name type="scientific">Tieghemiomyces parasiticus</name>
    <dbReference type="NCBI Taxonomy" id="78921"/>
    <lineage>
        <taxon>Eukaryota</taxon>
        <taxon>Fungi</taxon>
        <taxon>Fungi incertae sedis</taxon>
        <taxon>Zoopagomycota</taxon>
        <taxon>Kickxellomycotina</taxon>
        <taxon>Dimargaritomycetes</taxon>
        <taxon>Dimargaritales</taxon>
        <taxon>Dimargaritaceae</taxon>
        <taxon>Tieghemiomyces</taxon>
    </lineage>
</organism>
<gene>
    <name evidence="7" type="ORF">IWQ60_000252</name>
</gene>
<feature type="transmembrane region" description="Helical" evidence="6">
    <location>
        <begin position="41"/>
        <end position="59"/>
    </location>
</feature>
<reference evidence="7" key="1">
    <citation type="submission" date="2022-07" db="EMBL/GenBank/DDBJ databases">
        <title>Phylogenomic reconstructions and comparative analyses of Kickxellomycotina fungi.</title>
        <authorList>
            <person name="Reynolds N.K."/>
            <person name="Stajich J.E."/>
            <person name="Barry K."/>
            <person name="Grigoriev I.V."/>
            <person name="Crous P."/>
            <person name="Smith M.E."/>
        </authorList>
    </citation>
    <scope>NUCLEOTIDE SEQUENCE</scope>
    <source>
        <strain evidence="7">RSA 861</strain>
    </source>
</reference>
<dbReference type="Pfam" id="PF08507">
    <property type="entry name" value="COPI_assoc"/>
    <property type="match status" value="1"/>
</dbReference>